<keyword evidence="9" id="KW-0249">Electron transport</keyword>
<keyword evidence="4 9" id="KW-0813">Transport</keyword>
<dbReference type="GO" id="GO:0030964">
    <property type="term" value="C:NADH dehydrogenase complex"/>
    <property type="evidence" value="ECO:0007669"/>
    <property type="project" value="TreeGrafter"/>
</dbReference>
<dbReference type="PANTHER" id="PTHR11058:SF9">
    <property type="entry name" value="NADH-UBIQUINONE OXIDOREDUCTASE CHAIN 3"/>
    <property type="match status" value="1"/>
</dbReference>
<evidence type="ECO:0000256" key="7">
    <source>
        <dbReference type="ARBA" id="ARBA00023136"/>
    </source>
</evidence>
<feature type="transmembrane region" description="Helical" evidence="9">
    <location>
        <begin position="80"/>
        <end position="100"/>
    </location>
</feature>
<evidence type="ECO:0000256" key="2">
    <source>
        <dbReference type="ARBA" id="ARBA00008472"/>
    </source>
</evidence>
<keyword evidence="9" id="KW-0830">Ubiquinone</keyword>
<keyword evidence="9 10" id="KW-0496">Mitochondrion</keyword>
<evidence type="ECO:0000256" key="6">
    <source>
        <dbReference type="ARBA" id="ARBA00022989"/>
    </source>
</evidence>
<comment type="subcellular location">
    <subcellularLocation>
        <location evidence="1">Membrane</location>
    </subcellularLocation>
    <subcellularLocation>
        <location evidence="9">Mitochondrion membrane</location>
        <topology evidence="9">Multi-pass membrane protein</topology>
    </subcellularLocation>
</comment>
<keyword evidence="6 9" id="KW-1133">Transmembrane helix</keyword>
<comment type="catalytic activity">
    <reaction evidence="8 9">
        <text>a ubiquinone + NADH + 5 H(+)(in) = a ubiquinol + NAD(+) + 4 H(+)(out)</text>
        <dbReference type="Rhea" id="RHEA:29091"/>
        <dbReference type="Rhea" id="RHEA-COMP:9565"/>
        <dbReference type="Rhea" id="RHEA-COMP:9566"/>
        <dbReference type="ChEBI" id="CHEBI:15378"/>
        <dbReference type="ChEBI" id="CHEBI:16389"/>
        <dbReference type="ChEBI" id="CHEBI:17976"/>
        <dbReference type="ChEBI" id="CHEBI:57540"/>
        <dbReference type="ChEBI" id="CHEBI:57945"/>
        <dbReference type="EC" id="7.1.1.2"/>
    </reaction>
</comment>
<dbReference type="InterPro" id="IPR038430">
    <property type="entry name" value="NDAH_ubi_oxred_su3_sf"/>
</dbReference>
<reference evidence="10" key="1">
    <citation type="submission" date="2020-08" db="EMBL/GenBank/DDBJ databases">
        <title>DNAmark Project.</title>
        <authorList>
            <person name="Leerhoei F."/>
        </authorList>
    </citation>
    <scope>NUCLEOTIDE SEQUENCE</scope>
    <source>
        <strain evidence="10">DM581</strain>
    </source>
</reference>
<dbReference type="InterPro" id="IPR000440">
    <property type="entry name" value="NADH_UbQ/plastoQ_OxRdtase_su3"/>
</dbReference>
<keyword evidence="9" id="KW-1278">Translocase</keyword>
<feature type="transmembrane region" description="Helical" evidence="9">
    <location>
        <begin position="50"/>
        <end position="73"/>
    </location>
</feature>
<protein>
    <recommendedName>
        <fullName evidence="3 9">NADH-ubiquinone oxidoreductase chain 3</fullName>
        <ecNumber evidence="9">7.1.1.2</ecNumber>
    </recommendedName>
</protein>
<organism evidence="10">
    <name type="scientific">Linyphia triangularis</name>
    <name type="common">Money spider</name>
    <name type="synonym">Araneus triangularis</name>
    <dbReference type="NCBI Taxonomy" id="94031"/>
    <lineage>
        <taxon>Eukaryota</taxon>
        <taxon>Metazoa</taxon>
        <taxon>Ecdysozoa</taxon>
        <taxon>Arthropoda</taxon>
        <taxon>Chelicerata</taxon>
        <taxon>Arachnida</taxon>
        <taxon>Araneae</taxon>
        <taxon>Araneomorphae</taxon>
        <taxon>Entelegynae</taxon>
        <taxon>Araneoidea</taxon>
        <taxon>Linyphiidae</taxon>
        <taxon>Linyphiinae</taxon>
        <taxon>Linyphia</taxon>
    </lineage>
</organism>
<geneLocation type="mitochondrion" evidence="10"/>
<evidence type="ECO:0000256" key="8">
    <source>
        <dbReference type="ARBA" id="ARBA00049551"/>
    </source>
</evidence>
<dbReference type="Pfam" id="PF00507">
    <property type="entry name" value="Oxidored_q4"/>
    <property type="match status" value="1"/>
</dbReference>
<dbReference type="AlphaFoldDB" id="A0A7L7RZU8"/>
<dbReference type="EMBL" id="MT862426">
    <property type="protein sequence ID" value="QNV12048.1"/>
    <property type="molecule type" value="Genomic_DNA"/>
</dbReference>
<proteinExistence type="inferred from homology"/>
<evidence type="ECO:0000256" key="9">
    <source>
        <dbReference type="RuleBase" id="RU003640"/>
    </source>
</evidence>
<keyword evidence="7 9" id="KW-0472">Membrane</keyword>
<evidence type="ECO:0000256" key="5">
    <source>
        <dbReference type="ARBA" id="ARBA00022692"/>
    </source>
</evidence>
<dbReference type="PANTHER" id="PTHR11058">
    <property type="entry name" value="NADH-UBIQUINONE OXIDOREDUCTASE CHAIN 3"/>
    <property type="match status" value="1"/>
</dbReference>
<gene>
    <name evidence="10" type="primary">ND3</name>
</gene>
<evidence type="ECO:0000256" key="3">
    <source>
        <dbReference type="ARBA" id="ARBA00021007"/>
    </source>
</evidence>
<evidence type="ECO:0000256" key="4">
    <source>
        <dbReference type="ARBA" id="ARBA00022448"/>
    </source>
</evidence>
<accession>A0A7L7RZU8</accession>
<keyword evidence="9" id="KW-0520">NAD</keyword>
<name>A0A7L7RZU8_LINTI</name>
<keyword evidence="9" id="KW-0679">Respiratory chain</keyword>
<evidence type="ECO:0000256" key="1">
    <source>
        <dbReference type="ARBA" id="ARBA00004370"/>
    </source>
</evidence>
<dbReference type="EC" id="7.1.1.2" evidence="9"/>
<evidence type="ECO:0000313" key="10">
    <source>
        <dbReference type="EMBL" id="QNV12048.1"/>
    </source>
</evidence>
<dbReference type="Gene3D" id="1.20.58.1610">
    <property type="entry name" value="NADH:ubiquinone/plastoquinone oxidoreductase, chain 3"/>
    <property type="match status" value="1"/>
</dbReference>
<comment type="similarity">
    <text evidence="2 9">Belongs to the complex I subunit 3 family.</text>
</comment>
<dbReference type="GO" id="GO:0008137">
    <property type="term" value="F:NADH dehydrogenase (ubiquinone) activity"/>
    <property type="evidence" value="ECO:0007669"/>
    <property type="project" value="UniProtKB-UniRule"/>
</dbReference>
<dbReference type="GO" id="GO:0031966">
    <property type="term" value="C:mitochondrial membrane"/>
    <property type="evidence" value="ECO:0007669"/>
    <property type="project" value="UniProtKB-SubCell"/>
</dbReference>
<sequence length="110" mass="12903">MYYFIMLEAMAVLLLVYFLFFLTSYKISISSENLTSYECGFDLISSARNLFSYRFFLISILFLIFDVEIALMLPIPYFSSMVMSMTFLSFLLILIGGLLYEYSYGVLEWL</sequence>
<comment type="function">
    <text evidence="9">Core subunit of the mitochondrial membrane respiratory chain NADH dehydrogenase (Complex I) which catalyzes electron transfer from NADH through the respiratory chain, using ubiquinone as an electron acceptor. Essential for the catalytic activity of complex I.</text>
</comment>
<keyword evidence="5 9" id="KW-0812">Transmembrane</keyword>